<feature type="compositionally biased region" description="Polar residues" evidence="1">
    <location>
        <begin position="170"/>
        <end position="184"/>
    </location>
</feature>
<evidence type="ECO:0000313" key="2">
    <source>
        <dbReference type="EMBL" id="KAK1799698.1"/>
    </source>
</evidence>
<reference evidence="2" key="1">
    <citation type="submission" date="2023-03" db="EMBL/GenBank/DDBJ databases">
        <title>Electrophorus voltai genome.</title>
        <authorList>
            <person name="Bian C."/>
        </authorList>
    </citation>
    <scope>NUCLEOTIDE SEQUENCE</scope>
    <source>
        <strain evidence="2">CB-2022</strain>
        <tissue evidence="2">Muscle</tissue>
    </source>
</reference>
<evidence type="ECO:0000313" key="3">
    <source>
        <dbReference type="Proteomes" id="UP001239994"/>
    </source>
</evidence>
<proteinExistence type="predicted"/>
<dbReference type="Proteomes" id="UP001239994">
    <property type="component" value="Unassembled WGS sequence"/>
</dbReference>
<feature type="non-terminal residue" evidence="2">
    <location>
        <position position="273"/>
    </location>
</feature>
<protein>
    <submittedName>
        <fullName evidence="2">Uncharacterized protein</fullName>
    </submittedName>
</protein>
<organism evidence="2 3">
    <name type="scientific">Electrophorus voltai</name>
    <dbReference type="NCBI Taxonomy" id="2609070"/>
    <lineage>
        <taxon>Eukaryota</taxon>
        <taxon>Metazoa</taxon>
        <taxon>Chordata</taxon>
        <taxon>Craniata</taxon>
        <taxon>Vertebrata</taxon>
        <taxon>Euteleostomi</taxon>
        <taxon>Actinopterygii</taxon>
        <taxon>Neopterygii</taxon>
        <taxon>Teleostei</taxon>
        <taxon>Ostariophysi</taxon>
        <taxon>Gymnotiformes</taxon>
        <taxon>Gymnotoidei</taxon>
        <taxon>Gymnotidae</taxon>
        <taxon>Electrophorus</taxon>
    </lineage>
</organism>
<comment type="caution">
    <text evidence="2">The sequence shown here is derived from an EMBL/GenBank/DDBJ whole genome shotgun (WGS) entry which is preliminary data.</text>
</comment>
<sequence>RKHHPLFIQEVRMICTCSLFLGRPWTVFLPQQSWKSTHILLGREMETGEKNGISVGLCQMGALSDPELKVVPDISELPPSHEQSGRQIGRSSALLGCGSKGPYGGMEATLCAEAGDVWTGLLAFCPGETGYSSCRGRRLKQSAADEQKGKIKDESATGNRHNRGPAVSPDNYTNQAYECNSHGQQGRGQEVMGYEKSTEHREQEQLNNGLALKSWTELLDSFSFLPPGDSKGEADGGTPPLPPDREVIAGVAILHHVILPYPHPPPYTAFPAS</sequence>
<accession>A0AAD9E0B8</accession>
<feature type="region of interest" description="Disordered" evidence="1">
    <location>
        <begin position="132"/>
        <end position="206"/>
    </location>
</feature>
<dbReference type="AlphaFoldDB" id="A0AAD9E0B8"/>
<feature type="compositionally biased region" description="Basic and acidic residues" evidence="1">
    <location>
        <begin position="143"/>
        <end position="155"/>
    </location>
</feature>
<dbReference type="EMBL" id="JAROKS010000011">
    <property type="protein sequence ID" value="KAK1799698.1"/>
    <property type="molecule type" value="Genomic_DNA"/>
</dbReference>
<feature type="region of interest" description="Disordered" evidence="1">
    <location>
        <begin position="224"/>
        <end position="243"/>
    </location>
</feature>
<name>A0AAD9E0B8_9TELE</name>
<gene>
    <name evidence="2" type="ORF">P4O66_006237</name>
</gene>
<keyword evidence="3" id="KW-1185">Reference proteome</keyword>
<evidence type="ECO:0000256" key="1">
    <source>
        <dbReference type="SAM" id="MobiDB-lite"/>
    </source>
</evidence>